<feature type="binding site" evidence="10">
    <location>
        <position position="178"/>
    </location>
    <ligand>
        <name>a divalent metal cation</name>
        <dbReference type="ChEBI" id="CHEBI:60240"/>
    </ligand>
</feature>
<feature type="binding site" evidence="10">
    <location>
        <position position="37"/>
    </location>
    <ligand>
        <name>a divalent metal cation</name>
        <dbReference type="ChEBI" id="CHEBI:60240"/>
    </ligand>
</feature>
<dbReference type="InterPro" id="IPR013785">
    <property type="entry name" value="Aldolase_TIM"/>
</dbReference>
<evidence type="ECO:0000256" key="7">
    <source>
        <dbReference type="ARBA" id="ARBA00013188"/>
    </source>
</evidence>
<dbReference type="EMBL" id="JAPMLT010000001">
    <property type="protein sequence ID" value="MCX7568429.1"/>
    <property type="molecule type" value="Genomic_DNA"/>
</dbReference>
<evidence type="ECO:0000313" key="13">
    <source>
        <dbReference type="Proteomes" id="UP001208017"/>
    </source>
</evidence>
<evidence type="ECO:0000256" key="9">
    <source>
        <dbReference type="ARBA" id="ARBA00023235"/>
    </source>
</evidence>
<dbReference type="Gene3D" id="3.20.20.70">
    <property type="entry name" value="Aldolase class I"/>
    <property type="match status" value="1"/>
</dbReference>
<evidence type="ECO:0000256" key="3">
    <source>
        <dbReference type="ARBA" id="ARBA00001941"/>
    </source>
</evidence>
<evidence type="ECO:0000256" key="2">
    <source>
        <dbReference type="ARBA" id="ARBA00001936"/>
    </source>
</evidence>
<evidence type="ECO:0000256" key="6">
    <source>
        <dbReference type="ARBA" id="ARBA00009541"/>
    </source>
</evidence>
<organism evidence="12 13">
    <name type="scientific">Tumebacillus lacus</name>
    <dbReference type="NCBI Taxonomy" id="2995335"/>
    <lineage>
        <taxon>Bacteria</taxon>
        <taxon>Bacillati</taxon>
        <taxon>Bacillota</taxon>
        <taxon>Bacilli</taxon>
        <taxon>Bacillales</taxon>
        <taxon>Alicyclobacillaceae</taxon>
        <taxon>Tumebacillus</taxon>
    </lineage>
</organism>
<comment type="function">
    <text evidence="10">Catalyzes the reversible epimerization of D-ribulose 5-phosphate to D-xylulose 5-phosphate.</text>
</comment>
<sequence length="218" mass="23271">MERTIKIAPSILSADFSRLGEEVHAVEAAGADLIHVDVMDGHFVPNITIGPLVVEAIKPVTSLPLDCHLMIENPDRYIPQFVKAGADIISVHVEATAHLHRTLQLIRSLGAKASVALNPHTPLVMIENVLQDLDMVLLMTVNPGFGGQSFIPNVLGKIGALRQMLDAQDLHHVEIEVDGGVNAATSKLVREAGANVLVAGSAVYNTSDYRAAISSIRG</sequence>
<feature type="active site" description="Proton acceptor" evidence="10">
    <location>
        <position position="37"/>
    </location>
</feature>
<proteinExistence type="inferred from homology"/>
<evidence type="ECO:0000256" key="5">
    <source>
        <dbReference type="ARBA" id="ARBA00001954"/>
    </source>
</evidence>
<dbReference type="SUPFAM" id="SSF51366">
    <property type="entry name" value="Ribulose-phoshate binding barrel"/>
    <property type="match status" value="1"/>
</dbReference>
<comment type="cofactor">
    <cofactor evidence="5">
        <name>Fe(2+)</name>
        <dbReference type="ChEBI" id="CHEBI:29033"/>
    </cofactor>
</comment>
<dbReference type="InterPro" id="IPR026019">
    <property type="entry name" value="Ribul_P_3_epim"/>
</dbReference>
<dbReference type="PIRSF" id="PIRSF001461">
    <property type="entry name" value="RPE"/>
    <property type="match status" value="1"/>
</dbReference>
<comment type="cofactor">
    <cofactor evidence="4">
        <name>Zn(2+)</name>
        <dbReference type="ChEBI" id="CHEBI:29105"/>
    </cofactor>
</comment>
<feature type="binding site" evidence="10">
    <location>
        <begin position="178"/>
        <end position="180"/>
    </location>
    <ligand>
        <name>substrate</name>
    </ligand>
</feature>
<dbReference type="PANTHER" id="PTHR11749">
    <property type="entry name" value="RIBULOSE-5-PHOSPHATE-3-EPIMERASE"/>
    <property type="match status" value="1"/>
</dbReference>
<evidence type="ECO:0000256" key="8">
    <source>
        <dbReference type="ARBA" id="ARBA00022723"/>
    </source>
</evidence>
<comment type="caution">
    <text evidence="12">The sequence shown here is derived from an EMBL/GenBank/DDBJ whole genome shotgun (WGS) entry which is preliminary data.</text>
</comment>
<dbReference type="HAMAP" id="MF_02227">
    <property type="entry name" value="RPE"/>
    <property type="match status" value="1"/>
</dbReference>
<dbReference type="InterPro" id="IPR000056">
    <property type="entry name" value="Ribul_P_3_epim-like"/>
</dbReference>
<dbReference type="PROSITE" id="PS01086">
    <property type="entry name" value="RIBUL_P_3_EPIMER_2"/>
    <property type="match status" value="1"/>
</dbReference>
<dbReference type="EC" id="5.1.3.1" evidence="7 10"/>
<feature type="binding site" evidence="10">
    <location>
        <begin position="144"/>
        <end position="147"/>
    </location>
    <ligand>
        <name>substrate</name>
    </ligand>
</feature>
<keyword evidence="10 11" id="KW-0119">Carbohydrate metabolism</keyword>
<protein>
    <recommendedName>
        <fullName evidence="7 10">Ribulose-phosphate 3-epimerase</fullName>
        <ecNumber evidence="7 10">5.1.3.1</ecNumber>
    </recommendedName>
</protein>
<gene>
    <name evidence="10 12" type="primary">rpe</name>
    <name evidence="12" type="ORF">OS242_00385</name>
</gene>
<dbReference type="NCBIfam" id="TIGR01163">
    <property type="entry name" value="rpe"/>
    <property type="match status" value="1"/>
</dbReference>
<feature type="binding site" evidence="10">
    <location>
        <position position="68"/>
    </location>
    <ligand>
        <name>a divalent metal cation</name>
        <dbReference type="ChEBI" id="CHEBI:60240"/>
    </ligand>
</feature>
<feature type="binding site" evidence="10">
    <location>
        <begin position="200"/>
        <end position="201"/>
    </location>
    <ligand>
        <name>substrate</name>
    </ligand>
</feature>
<keyword evidence="8 10" id="KW-0479">Metal-binding</keyword>
<keyword evidence="13" id="KW-1185">Reference proteome</keyword>
<comment type="cofactor">
    <cofactor evidence="2">
        <name>Mn(2+)</name>
        <dbReference type="ChEBI" id="CHEBI:29035"/>
    </cofactor>
</comment>
<dbReference type="InterPro" id="IPR011060">
    <property type="entry name" value="RibuloseP-bd_barrel"/>
</dbReference>
<comment type="similarity">
    <text evidence="6 10 11">Belongs to the ribulose-phosphate 3-epimerase family.</text>
</comment>
<name>A0ABT3X152_9BACL</name>
<feature type="binding site" evidence="10">
    <location>
        <position position="10"/>
    </location>
    <ligand>
        <name>substrate</name>
    </ligand>
</feature>
<evidence type="ECO:0000256" key="1">
    <source>
        <dbReference type="ARBA" id="ARBA00001782"/>
    </source>
</evidence>
<evidence type="ECO:0000256" key="10">
    <source>
        <dbReference type="HAMAP-Rule" id="MF_02227"/>
    </source>
</evidence>
<comment type="pathway">
    <text evidence="10">Carbohydrate degradation.</text>
</comment>
<dbReference type="RefSeq" id="WP_267150401.1">
    <property type="nucleotide sequence ID" value="NZ_JAPMLT010000001.1"/>
</dbReference>
<feature type="binding site" evidence="10">
    <location>
        <position position="68"/>
    </location>
    <ligand>
        <name>substrate</name>
    </ligand>
</feature>
<reference evidence="12 13" key="1">
    <citation type="submission" date="2022-11" db="EMBL/GenBank/DDBJ databases">
        <title>Study of microbial diversity in lake waters.</title>
        <authorList>
            <person name="Zhang J."/>
        </authorList>
    </citation>
    <scope>NUCLEOTIDE SEQUENCE [LARGE SCALE GENOMIC DNA]</scope>
    <source>
        <strain evidence="12 13">DT12</strain>
    </source>
</reference>
<feature type="binding site" evidence="10">
    <location>
        <position position="35"/>
    </location>
    <ligand>
        <name>a divalent metal cation</name>
        <dbReference type="ChEBI" id="CHEBI:60240"/>
    </ligand>
</feature>
<dbReference type="Proteomes" id="UP001208017">
    <property type="component" value="Unassembled WGS sequence"/>
</dbReference>
<evidence type="ECO:0000313" key="12">
    <source>
        <dbReference type="EMBL" id="MCX7568429.1"/>
    </source>
</evidence>
<keyword evidence="9 10" id="KW-0413">Isomerase</keyword>
<dbReference type="PROSITE" id="PS01085">
    <property type="entry name" value="RIBUL_P_3_EPIMER_1"/>
    <property type="match status" value="1"/>
</dbReference>
<evidence type="ECO:0000256" key="4">
    <source>
        <dbReference type="ARBA" id="ARBA00001947"/>
    </source>
</evidence>
<comment type="catalytic activity">
    <reaction evidence="1 10 11">
        <text>D-ribulose 5-phosphate = D-xylulose 5-phosphate</text>
        <dbReference type="Rhea" id="RHEA:13677"/>
        <dbReference type="ChEBI" id="CHEBI:57737"/>
        <dbReference type="ChEBI" id="CHEBI:58121"/>
        <dbReference type="EC" id="5.1.3.1"/>
    </reaction>
</comment>
<dbReference type="Pfam" id="PF00834">
    <property type="entry name" value="Ribul_P_3_epim"/>
    <property type="match status" value="1"/>
</dbReference>
<comment type="cofactor">
    <cofactor evidence="3">
        <name>Co(2+)</name>
        <dbReference type="ChEBI" id="CHEBI:48828"/>
    </cofactor>
</comment>
<dbReference type="CDD" id="cd00429">
    <property type="entry name" value="RPE"/>
    <property type="match status" value="1"/>
</dbReference>
<evidence type="ECO:0000256" key="11">
    <source>
        <dbReference type="PIRNR" id="PIRNR001461"/>
    </source>
</evidence>
<accession>A0ABT3X152</accession>
<dbReference type="GO" id="GO:0004750">
    <property type="term" value="F:D-ribulose-phosphate 3-epimerase activity"/>
    <property type="evidence" value="ECO:0007669"/>
    <property type="project" value="UniProtKB-EC"/>
</dbReference>
<dbReference type="NCBIfam" id="NF004076">
    <property type="entry name" value="PRK05581.1-4"/>
    <property type="match status" value="1"/>
</dbReference>
<comment type="cofactor">
    <cofactor evidence="10">
        <name>a divalent metal cation</name>
        <dbReference type="ChEBI" id="CHEBI:60240"/>
    </cofactor>
    <text evidence="10">Binds 1 divalent metal cation per subunit.</text>
</comment>
<feature type="active site" description="Proton donor" evidence="10">
    <location>
        <position position="178"/>
    </location>
</feature>